<protein>
    <submittedName>
        <fullName evidence="1">Uncharacterized protein</fullName>
    </submittedName>
</protein>
<dbReference type="EMBL" id="LVLJ01001744">
    <property type="protein sequence ID" value="OAE28216.1"/>
    <property type="molecule type" value="Genomic_DNA"/>
</dbReference>
<evidence type="ECO:0000313" key="1">
    <source>
        <dbReference type="EMBL" id="OAE28216.1"/>
    </source>
</evidence>
<accession>A0A176W7U2</accession>
<comment type="caution">
    <text evidence="1">The sequence shown here is derived from an EMBL/GenBank/DDBJ whole genome shotgun (WGS) entry which is preliminary data.</text>
</comment>
<organism evidence="1 2">
    <name type="scientific">Marchantia polymorpha subsp. ruderalis</name>
    <dbReference type="NCBI Taxonomy" id="1480154"/>
    <lineage>
        <taxon>Eukaryota</taxon>
        <taxon>Viridiplantae</taxon>
        <taxon>Streptophyta</taxon>
        <taxon>Embryophyta</taxon>
        <taxon>Marchantiophyta</taxon>
        <taxon>Marchantiopsida</taxon>
        <taxon>Marchantiidae</taxon>
        <taxon>Marchantiales</taxon>
        <taxon>Marchantiaceae</taxon>
        <taxon>Marchantia</taxon>
    </lineage>
</organism>
<dbReference type="Proteomes" id="UP000077202">
    <property type="component" value="Unassembled WGS sequence"/>
</dbReference>
<reference evidence="1" key="1">
    <citation type="submission" date="2016-03" db="EMBL/GenBank/DDBJ databases">
        <title>Mechanisms controlling the formation of the plant cell surface in tip-growing cells are functionally conserved among land plants.</title>
        <authorList>
            <person name="Honkanen S."/>
            <person name="Jones V.A."/>
            <person name="Morieri G."/>
            <person name="Champion C."/>
            <person name="Hetherington A.J."/>
            <person name="Kelly S."/>
            <person name="Saint-Marcoux D."/>
            <person name="Proust H."/>
            <person name="Prescott H."/>
            <person name="Dolan L."/>
        </authorList>
    </citation>
    <scope>NUCLEOTIDE SEQUENCE [LARGE SCALE GENOMIC DNA]</scope>
    <source>
        <tissue evidence="1">Whole gametophyte</tissue>
    </source>
</reference>
<proteinExistence type="predicted"/>
<keyword evidence="2" id="KW-1185">Reference proteome</keyword>
<dbReference type="AlphaFoldDB" id="A0A176W7U2"/>
<name>A0A176W7U2_MARPO</name>
<gene>
    <name evidence="1" type="ORF">AXG93_4492s1060</name>
</gene>
<evidence type="ECO:0000313" key="2">
    <source>
        <dbReference type="Proteomes" id="UP000077202"/>
    </source>
</evidence>
<sequence length="69" mass="7386">MSAITAMIRHTTWGHPAGGWGGGGGGFFKVLNQHELVRALASAASESGNSRKSPLFPFHSRPFFFNAAR</sequence>